<comment type="caution">
    <text evidence="2">The sequence shown here is derived from an EMBL/GenBank/DDBJ whole genome shotgun (WGS) entry which is preliminary data.</text>
</comment>
<evidence type="ECO:0000313" key="2">
    <source>
        <dbReference type="EMBL" id="RIA97831.1"/>
    </source>
</evidence>
<sequence length="121" mass="13782">MGTILSNNQTQKMKRDKNCQITSDFCMYMTMGGVRRRVNNNNDKMTQYDDASLTDPNLDYLLNLAEMNLIQPEDLDEIGKSSQSVSKKIMKKKESKGEKKADPEEETINAIFNAEVVYSDS</sequence>
<organism evidence="2 3">
    <name type="scientific">Glomus cerebriforme</name>
    <dbReference type="NCBI Taxonomy" id="658196"/>
    <lineage>
        <taxon>Eukaryota</taxon>
        <taxon>Fungi</taxon>
        <taxon>Fungi incertae sedis</taxon>
        <taxon>Mucoromycota</taxon>
        <taxon>Glomeromycotina</taxon>
        <taxon>Glomeromycetes</taxon>
        <taxon>Glomerales</taxon>
        <taxon>Glomeraceae</taxon>
        <taxon>Glomus</taxon>
    </lineage>
</organism>
<protein>
    <submittedName>
        <fullName evidence="2">Uncharacterized protein</fullName>
    </submittedName>
</protein>
<dbReference type="Proteomes" id="UP000265703">
    <property type="component" value="Unassembled WGS sequence"/>
</dbReference>
<gene>
    <name evidence="2" type="ORF">C1645_732107</name>
</gene>
<keyword evidence="3" id="KW-1185">Reference proteome</keyword>
<reference evidence="2 3" key="1">
    <citation type="submission" date="2018-06" db="EMBL/GenBank/DDBJ databases">
        <title>Comparative genomics reveals the genomic features of Rhizophagus irregularis, R. cerebriforme, R. diaphanum and Gigaspora rosea, and their symbiotic lifestyle signature.</title>
        <authorList>
            <person name="Morin E."/>
            <person name="San Clemente H."/>
            <person name="Chen E.C.H."/>
            <person name="De La Providencia I."/>
            <person name="Hainaut M."/>
            <person name="Kuo A."/>
            <person name="Kohler A."/>
            <person name="Murat C."/>
            <person name="Tang N."/>
            <person name="Roy S."/>
            <person name="Loubradou J."/>
            <person name="Henrissat B."/>
            <person name="Grigoriev I.V."/>
            <person name="Corradi N."/>
            <person name="Roux C."/>
            <person name="Martin F.M."/>
        </authorList>
    </citation>
    <scope>NUCLEOTIDE SEQUENCE [LARGE SCALE GENOMIC DNA]</scope>
    <source>
        <strain evidence="2 3">DAOM 227022</strain>
    </source>
</reference>
<evidence type="ECO:0000256" key="1">
    <source>
        <dbReference type="SAM" id="MobiDB-lite"/>
    </source>
</evidence>
<evidence type="ECO:0000313" key="3">
    <source>
        <dbReference type="Proteomes" id="UP000265703"/>
    </source>
</evidence>
<name>A0A397TRY9_9GLOM</name>
<dbReference type="AlphaFoldDB" id="A0A397TRY9"/>
<proteinExistence type="predicted"/>
<accession>A0A397TRY9</accession>
<dbReference type="EMBL" id="QKYT01000024">
    <property type="protein sequence ID" value="RIA97831.1"/>
    <property type="molecule type" value="Genomic_DNA"/>
</dbReference>
<feature type="region of interest" description="Disordered" evidence="1">
    <location>
        <begin position="78"/>
        <end position="104"/>
    </location>
</feature>